<dbReference type="InterPro" id="IPR036388">
    <property type="entry name" value="WH-like_DNA-bd_sf"/>
</dbReference>
<proteinExistence type="predicted"/>
<dbReference type="eggNOG" id="COG1167">
    <property type="taxonomic scope" value="Bacteria"/>
</dbReference>
<dbReference type="SUPFAM" id="SSF46785">
    <property type="entry name" value="Winged helix' DNA-binding domain"/>
    <property type="match status" value="1"/>
</dbReference>
<dbReference type="Gene3D" id="1.10.10.10">
    <property type="entry name" value="Winged helix-like DNA-binding domain superfamily/Winged helix DNA-binding domain"/>
    <property type="match status" value="1"/>
</dbReference>
<evidence type="ECO:0000256" key="4">
    <source>
        <dbReference type="ARBA" id="ARBA00023163"/>
    </source>
</evidence>
<dbReference type="PRINTS" id="PR00035">
    <property type="entry name" value="HTHGNTR"/>
</dbReference>
<dbReference type="InterPro" id="IPR051446">
    <property type="entry name" value="HTH_trans_reg/aminotransferase"/>
</dbReference>
<dbReference type="GO" id="GO:0003677">
    <property type="term" value="F:DNA binding"/>
    <property type="evidence" value="ECO:0007669"/>
    <property type="project" value="UniProtKB-KW"/>
</dbReference>
<dbReference type="InterPro" id="IPR000524">
    <property type="entry name" value="Tscrpt_reg_HTH_GntR"/>
</dbReference>
<dbReference type="HOGENOM" id="CLU_2676584_0_0_4"/>
<dbReference type="Proteomes" id="UP000004853">
    <property type="component" value="Unassembled WGS sequence"/>
</dbReference>
<evidence type="ECO:0000256" key="3">
    <source>
        <dbReference type="ARBA" id="ARBA00023125"/>
    </source>
</evidence>
<dbReference type="InterPro" id="IPR036390">
    <property type="entry name" value="WH_DNA-bd_sf"/>
</dbReference>
<evidence type="ECO:0000256" key="2">
    <source>
        <dbReference type="ARBA" id="ARBA00023015"/>
    </source>
</evidence>
<organism evidence="6 7">
    <name type="scientific">Achromobacter insuavis AXX-A</name>
    <dbReference type="NCBI Taxonomy" id="1003200"/>
    <lineage>
        <taxon>Bacteria</taxon>
        <taxon>Pseudomonadati</taxon>
        <taxon>Pseudomonadota</taxon>
        <taxon>Betaproteobacteria</taxon>
        <taxon>Burkholderiales</taxon>
        <taxon>Alcaligenaceae</taxon>
        <taxon>Achromobacter</taxon>
    </lineage>
</organism>
<dbReference type="GO" id="GO:0003700">
    <property type="term" value="F:DNA-binding transcription factor activity"/>
    <property type="evidence" value="ECO:0007669"/>
    <property type="project" value="InterPro"/>
</dbReference>
<dbReference type="Pfam" id="PF00392">
    <property type="entry name" value="GntR"/>
    <property type="match status" value="1"/>
</dbReference>
<keyword evidence="6" id="KW-0808">Transferase</keyword>
<keyword evidence="3" id="KW-0238">DNA-binding</keyword>
<comment type="caution">
    <text evidence="6">The sequence shown here is derived from an EMBL/GenBank/DDBJ whole genome shotgun (WGS) entry which is preliminary data.</text>
</comment>
<sequence length="75" mass="8251">MTSAAVTWLVLDRPQGDLEGQLCRAIRERVLAGRLGAGEKLPSTRALALALRIARSTVVQAYDRLRAEGYIETVR</sequence>
<dbReference type="OrthoDB" id="9028214at2"/>
<evidence type="ECO:0000256" key="1">
    <source>
        <dbReference type="ARBA" id="ARBA00022898"/>
    </source>
</evidence>
<dbReference type="PANTHER" id="PTHR46577:SF1">
    <property type="entry name" value="HTH-TYPE TRANSCRIPTIONAL REGULATORY PROTEIN GABR"/>
    <property type="match status" value="1"/>
</dbReference>
<dbReference type="GO" id="GO:0008483">
    <property type="term" value="F:transaminase activity"/>
    <property type="evidence" value="ECO:0007669"/>
    <property type="project" value="UniProtKB-KW"/>
</dbReference>
<keyword evidence="1" id="KW-0663">Pyridoxal phosphate</keyword>
<evidence type="ECO:0000313" key="7">
    <source>
        <dbReference type="Proteomes" id="UP000004853"/>
    </source>
</evidence>
<name>F7SXG9_9BURK</name>
<dbReference type="PROSITE" id="PS50949">
    <property type="entry name" value="HTH_GNTR"/>
    <property type="match status" value="1"/>
</dbReference>
<keyword evidence="4" id="KW-0804">Transcription</keyword>
<dbReference type="PANTHER" id="PTHR46577">
    <property type="entry name" value="HTH-TYPE TRANSCRIPTIONAL REGULATORY PROTEIN GABR"/>
    <property type="match status" value="1"/>
</dbReference>
<dbReference type="EMBL" id="AFRQ01000031">
    <property type="protein sequence ID" value="EGP47181.1"/>
    <property type="molecule type" value="Genomic_DNA"/>
</dbReference>
<dbReference type="AlphaFoldDB" id="F7SXG9"/>
<protein>
    <submittedName>
        <fullName evidence="6">Aminotransferase protein</fullName>
    </submittedName>
</protein>
<evidence type="ECO:0000259" key="5">
    <source>
        <dbReference type="PROSITE" id="PS50949"/>
    </source>
</evidence>
<reference evidence="6 7" key="1">
    <citation type="submission" date="2011-06" db="EMBL/GenBank/DDBJ databases">
        <authorList>
            <person name="Bador J."/>
            <person name="Amoureux L."/>
            <person name="Neuwirth C."/>
        </authorList>
    </citation>
    <scope>NUCLEOTIDE SEQUENCE [LARGE SCALE GENOMIC DNA]</scope>
    <source>
        <strain evidence="6 7">AXX-A</strain>
    </source>
</reference>
<accession>F7SXG9</accession>
<keyword evidence="6" id="KW-0032">Aminotransferase</keyword>
<evidence type="ECO:0000313" key="6">
    <source>
        <dbReference type="EMBL" id="EGP47181.1"/>
    </source>
</evidence>
<gene>
    <name evidence="6" type="ORF">AXXA_05498</name>
</gene>
<keyword evidence="2" id="KW-0805">Transcription regulation</keyword>
<feature type="non-terminal residue" evidence="6">
    <location>
        <position position="75"/>
    </location>
</feature>
<dbReference type="SMART" id="SM00345">
    <property type="entry name" value="HTH_GNTR"/>
    <property type="match status" value="1"/>
</dbReference>
<dbReference type="RefSeq" id="WP_006391155.1">
    <property type="nucleotide sequence ID" value="NZ_GL982453.1"/>
</dbReference>
<feature type="domain" description="HTH gntR-type" evidence="5">
    <location>
        <begin position="16"/>
        <end position="75"/>
    </location>
</feature>
<dbReference type="CDD" id="cd07377">
    <property type="entry name" value="WHTH_GntR"/>
    <property type="match status" value="1"/>
</dbReference>